<dbReference type="Gene3D" id="2.70.98.10">
    <property type="match status" value="1"/>
</dbReference>
<proteinExistence type="inferred from homology"/>
<dbReference type="PANTHER" id="PTHR37322:SF3">
    <property type="entry name" value="CHONDROITIN SULFATE ABC EXOLYASE"/>
    <property type="match status" value="1"/>
</dbReference>
<comment type="similarity">
    <text evidence="1">Belongs to the polysaccharide lyase 8 family.</text>
</comment>
<dbReference type="InterPro" id="IPR008979">
    <property type="entry name" value="Galactose-bd-like_sf"/>
</dbReference>
<dbReference type="InterPro" id="IPR008929">
    <property type="entry name" value="Chondroitin_lyas"/>
</dbReference>
<dbReference type="InterPro" id="IPR014718">
    <property type="entry name" value="GH-type_carb-bd"/>
</dbReference>
<dbReference type="SUPFAM" id="SSF74650">
    <property type="entry name" value="Galactose mutarotase-like"/>
    <property type="match status" value="1"/>
</dbReference>
<organism evidence="7 8">
    <name type="scientific">Tichowtungia aerotolerans</name>
    <dbReference type="NCBI Taxonomy" id="2697043"/>
    <lineage>
        <taxon>Bacteria</taxon>
        <taxon>Pseudomonadati</taxon>
        <taxon>Kiritimatiellota</taxon>
        <taxon>Tichowtungiia</taxon>
        <taxon>Tichowtungiales</taxon>
        <taxon>Tichowtungiaceae</taxon>
        <taxon>Tichowtungia</taxon>
    </lineage>
</organism>
<dbReference type="InterPro" id="IPR015176">
    <property type="entry name" value="Lyase_N"/>
</dbReference>
<dbReference type="Pfam" id="PF09092">
    <property type="entry name" value="Lyase_N"/>
    <property type="match status" value="1"/>
</dbReference>
<reference evidence="7 8" key="1">
    <citation type="submission" date="2020-01" db="EMBL/GenBank/DDBJ databases">
        <title>Ponticoccus aerotolerans gen. nov., sp. nov., an anaerobic bacterium and proposal of Ponticoccusceae fam. nov., Ponticoccusles ord. nov. and Ponticoccuse classis nov. in the phylum Kiritimatiellaeota.</title>
        <authorList>
            <person name="Zhou L.Y."/>
            <person name="Du Z.J."/>
        </authorList>
    </citation>
    <scope>NUCLEOTIDE SEQUENCE [LARGE SCALE GENOMIC DNA]</scope>
    <source>
        <strain evidence="7 8">S-5007</strain>
    </source>
</reference>
<keyword evidence="2" id="KW-0456">Lyase</keyword>
<evidence type="ECO:0000259" key="6">
    <source>
        <dbReference type="Pfam" id="PF09093"/>
    </source>
</evidence>
<dbReference type="Pfam" id="PF02278">
    <property type="entry name" value="Lyase_8"/>
    <property type="match status" value="1"/>
</dbReference>
<evidence type="ECO:0000256" key="2">
    <source>
        <dbReference type="ARBA" id="ARBA00023239"/>
    </source>
</evidence>
<dbReference type="EMBL" id="CP047593">
    <property type="protein sequence ID" value="QHI69323.1"/>
    <property type="molecule type" value="Genomic_DNA"/>
</dbReference>
<dbReference type="AlphaFoldDB" id="A0A6P1M8D8"/>
<gene>
    <name evidence="7" type="ORF">GT409_07615</name>
</gene>
<dbReference type="Gene3D" id="2.60.120.430">
    <property type="entry name" value="Galactose-binding lectin"/>
    <property type="match status" value="1"/>
</dbReference>
<feature type="domain" description="Lyase catalytic" evidence="6">
    <location>
        <begin position="240"/>
        <end position="559"/>
    </location>
</feature>
<dbReference type="Pfam" id="PF09093">
    <property type="entry name" value="Lyase_catalyt"/>
    <property type="match status" value="1"/>
</dbReference>
<name>A0A6P1M8D8_9BACT</name>
<evidence type="ECO:0000256" key="3">
    <source>
        <dbReference type="SAM" id="SignalP"/>
    </source>
</evidence>
<dbReference type="InterPro" id="IPR011071">
    <property type="entry name" value="Lyase_8-like_C"/>
</dbReference>
<evidence type="ECO:0000313" key="8">
    <source>
        <dbReference type="Proteomes" id="UP000464954"/>
    </source>
</evidence>
<dbReference type="GO" id="GO:0005975">
    <property type="term" value="P:carbohydrate metabolic process"/>
    <property type="evidence" value="ECO:0007669"/>
    <property type="project" value="InterPro"/>
</dbReference>
<dbReference type="SUPFAM" id="SSF49863">
    <property type="entry name" value="Hyaluronate lyase-like, C-terminal domain"/>
    <property type="match status" value="1"/>
</dbReference>
<dbReference type="PANTHER" id="PTHR37322">
    <property type="match status" value="1"/>
</dbReference>
<dbReference type="SUPFAM" id="SSF48230">
    <property type="entry name" value="Chondroitin AC/alginate lyase"/>
    <property type="match status" value="1"/>
</dbReference>
<dbReference type="KEGG" id="taer:GT409_07615"/>
<dbReference type="GO" id="GO:0016837">
    <property type="term" value="F:carbon-oxygen lyase activity, acting on polysaccharides"/>
    <property type="evidence" value="ECO:0007669"/>
    <property type="project" value="UniProtKB-ARBA"/>
</dbReference>
<keyword evidence="3" id="KW-0732">Signal</keyword>
<evidence type="ECO:0000256" key="1">
    <source>
        <dbReference type="ARBA" id="ARBA00006699"/>
    </source>
</evidence>
<evidence type="ECO:0000259" key="4">
    <source>
        <dbReference type="Pfam" id="PF02278"/>
    </source>
</evidence>
<dbReference type="InterPro" id="IPR003159">
    <property type="entry name" value="Lyase_8_central_dom"/>
</dbReference>
<dbReference type="InterPro" id="IPR015177">
    <property type="entry name" value="Lyase_catalyt"/>
</dbReference>
<keyword evidence="8" id="KW-1185">Reference proteome</keyword>
<dbReference type="GO" id="GO:0006027">
    <property type="term" value="P:glycosaminoglycan catabolic process"/>
    <property type="evidence" value="ECO:0007669"/>
    <property type="project" value="InterPro"/>
</dbReference>
<dbReference type="SUPFAM" id="SSF49785">
    <property type="entry name" value="Galactose-binding domain-like"/>
    <property type="match status" value="1"/>
</dbReference>
<dbReference type="Gene3D" id="2.60.220.10">
    <property type="entry name" value="Polysaccharide lyase family 8-like, C-terminal"/>
    <property type="match status" value="1"/>
</dbReference>
<accession>A0A6P1M8D8</accession>
<dbReference type="Proteomes" id="UP000464954">
    <property type="component" value="Chromosome"/>
</dbReference>
<feature type="signal peptide" evidence="3">
    <location>
        <begin position="1"/>
        <end position="25"/>
    </location>
</feature>
<sequence length="1005" mass="111280">MNRKTAALFLFLPLVSLSSVFNEYADKITTGTYSFENPDPLKGWNAVNGSVGISSKRAKVGDVSALWAWEQGGGLILENPKGLKEACEPYDGGSPEKYERKYVKPGLEGGVKLWVYNEVPSDSQLFLQVGHDTDSVIINPRYRIPVNLNFKGWRAIWVHFEQDARVEGYAGPEEMNCMALVPGAGTSGALYIDWVNFVSYMSLKRHSDWQVTNNKPTEERYDSYVVLEYDQGLRNLKTASFGEQQKSAFQTLEERYEFLVLGSEQGRSPWLQKFNAQLEKKYRTAHKTFQGLGISQKDGVLNGEPLFAIRDEHALEGSPIYQNLGAPLLFPLALEYRLTGNPKALDQLMTALDYLADQGWAAGSALGTADHRIRVNGYANAVALIRQELEESGRLGRESESLKWFSMLGAAFCTPEGEGVNTDLIRGGAIPKLLAVMLMPDGSEKAGAMSGLVDYFNQVCAFAPGYSDTIKPDYSLYHHRSAYQSAYGVSMLTTMTLIDWMLDGTVYQLSAESKTNLREALKAQLAMASKYDLHPGVSGRIQTRRALNTHLLPAYAFMAGLEGEFKRLYEPKWNTLGMPGLTYSGTLGTVEQMARRAGLDVEGVGAPDGHFTFPYAAYSTHRRDGWMAAVRGWSQYVWDFESGSKSENDLGRYLSHGALFIISEEGFVKSAQDLDTGYHWGFLPGATTKALPVEETVFKYVATPKYLECKHRNYTDETFCGGVNMAGNGFFSMKLHDTVAPDDERILFDDSFRATKSYFFVDDRIYCLGTGIENTDERFSTATTLFQNTTDFEPQLNDGLIRDATGNAYVLIGNPEIEIFRGDQNSYGKGRKPCSGPNVRAWINHGKAPSDASYEYMVAVNGASPSVPFEVLQKDSTAHIIDHRSSVRPITAYAVFEPENFKGQGVIAAVDTPLLLMSATNSAALKLAVADPDLRLKKWGHNMSFMPREIVQAEAEPHTASITLAGEWKLQQAVDGVEIIPGGGQTGVRIELQHGLAEELLFVRD</sequence>
<feature type="chain" id="PRO_5026955108" evidence="3">
    <location>
        <begin position="26"/>
        <end position="1005"/>
    </location>
</feature>
<feature type="domain" description="Lyase N-terminal" evidence="5">
    <location>
        <begin position="34"/>
        <end position="212"/>
    </location>
</feature>
<evidence type="ECO:0000259" key="5">
    <source>
        <dbReference type="Pfam" id="PF09092"/>
    </source>
</evidence>
<feature type="domain" description="Polysaccharide lyase family 8 central" evidence="4">
    <location>
        <begin position="612"/>
        <end position="860"/>
    </location>
</feature>
<evidence type="ECO:0000313" key="7">
    <source>
        <dbReference type="EMBL" id="QHI69323.1"/>
    </source>
</evidence>
<dbReference type="Gene3D" id="1.50.10.100">
    <property type="entry name" value="Chondroitin AC/alginate lyase"/>
    <property type="match status" value="1"/>
</dbReference>
<dbReference type="InterPro" id="IPR011013">
    <property type="entry name" value="Gal_mutarotase_sf_dom"/>
</dbReference>
<dbReference type="InterPro" id="IPR039174">
    <property type="entry name" value="Chondroitin_ABC_lyase"/>
</dbReference>
<dbReference type="GO" id="GO:0005576">
    <property type="term" value="C:extracellular region"/>
    <property type="evidence" value="ECO:0007669"/>
    <property type="project" value="InterPro"/>
</dbReference>
<dbReference type="GO" id="GO:0030246">
    <property type="term" value="F:carbohydrate binding"/>
    <property type="evidence" value="ECO:0007669"/>
    <property type="project" value="InterPro"/>
</dbReference>
<protein>
    <submittedName>
        <fullName evidence="7">Uncharacterized protein</fullName>
    </submittedName>
</protein>
<dbReference type="RefSeq" id="WP_160628505.1">
    <property type="nucleotide sequence ID" value="NZ_CP047593.1"/>
</dbReference>